<sequence length="470" mass="52737">MPSKAKKRRWFSRGLTLPGYNYLGPFNSEDNGEPTNASDRAARKHDAMYKQLSNKHGFLAPYFKFSKADEDFIKETGDDYGGRWGKRFFEFKKRFASSFAPERPQVVSGGNVLGKRRREDDPLPFQKIMRSEGGSSLLNLQDNTQQDANMDGDSSAVGSGNNLGLKETPIDPVPQDVTRGPPDYTYASLPYYRDTKTSLVAAWAYDYGFRMTSPLDPAMTQAAAVDLNAGAGSAATVTVEALDSSDVAQTSARWFDFYSTLYNYYHVVGAKWHFMCENLSQEPMWCHVLHCNDEIPPITATNEDIQCWNDTESHFIGCHSYGVVTGGINRNESNANENNVEGSNTAGTTSNFSSGNNIASRASSPVIKLSGSYRPGDSKRQIHLDSEIENWTSVAANPSLPERLLFRFKPYWNALDTNNATSYNRSMLFRWTFKIDYLVEFKELKSGLRWPIERQPVICAIQTNAEEDEE</sequence>
<feature type="domain" description="Phospholipase A2-like" evidence="2">
    <location>
        <begin position="13"/>
        <end position="92"/>
    </location>
</feature>
<feature type="region of interest" description="Disordered" evidence="1">
    <location>
        <begin position="145"/>
        <end position="179"/>
    </location>
</feature>
<feature type="region of interest" description="Disordered" evidence="1">
    <location>
        <begin position="332"/>
        <end position="354"/>
    </location>
</feature>
<reference evidence="3" key="1">
    <citation type="submission" date="2020-09" db="EMBL/GenBank/DDBJ databases">
        <title>Parvovirus dark matter in the feces of wild birds.</title>
        <authorList>
            <person name="Dai Z."/>
            <person name="Yang S."/>
            <person name="Zhang W."/>
        </authorList>
    </citation>
    <scope>NUCLEOTIDE SEQUENCE</scope>
    <source>
        <strain evidence="3">Fmg67par02</strain>
    </source>
</reference>
<organism evidence="3">
    <name type="scientific">Phoenicopteridae parvo-like hybrid virus</name>
    <dbReference type="NCBI Taxonomy" id="2794528"/>
    <lineage>
        <taxon>Viruses</taxon>
        <taxon>Monodnaviria</taxon>
        <taxon>Shotokuvirae</taxon>
        <taxon>Cossaviricota</taxon>
        <taxon>Quintoviricetes</taxon>
        <taxon>Piccovirales</taxon>
        <taxon>Parvoviridae</taxon>
    </lineage>
</organism>
<dbReference type="Pfam" id="PF08398">
    <property type="entry name" value="Phospholip_A2_4"/>
    <property type="match status" value="1"/>
</dbReference>
<evidence type="ECO:0000313" key="3">
    <source>
        <dbReference type="EMBL" id="QTE03915.1"/>
    </source>
</evidence>
<feature type="compositionally biased region" description="Polar residues" evidence="1">
    <location>
        <begin position="345"/>
        <end position="354"/>
    </location>
</feature>
<dbReference type="EMBL" id="MW046481">
    <property type="protein sequence ID" value="QTE03915.1"/>
    <property type="molecule type" value="Genomic_DNA"/>
</dbReference>
<evidence type="ECO:0000256" key="1">
    <source>
        <dbReference type="SAM" id="MobiDB-lite"/>
    </source>
</evidence>
<dbReference type="GO" id="GO:0005198">
    <property type="term" value="F:structural molecule activity"/>
    <property type="evidence" value="ECO:0007669"/>
    <property type="project" value="InterPro"/>
</dbReference>
<name>A0A8A4XD73_9VIRU</name>
<proteinExistence type="predicted"/>
<dbReference type="InterPro" id="IPR013607">
    <property type="entry name" value="Phospholipase_A2-like"/>
</dbReference>
<accession>A0A8A4XD73</accession>
<evidence type="ECO:0000259" key="2">
    <source>
        <dbReference type="Pfam" id="PF08398"/>
    </source>
</evidence>
<protein>
    <submittedName>
        <fullName evidence="3">Capsid protein</fullName>
    </submittedName>
</protein>
<feature type="compositionally biased region" description="Low complexity" evidence="1">
    <location>
        <begin position="332"/>
        <end position="344"/>
    </location>
</feature>